<evidence type="ECO:0000313" key="4">
    <source>
        <dbReference type="EMBL" id="RCJ38893.1"/>
    </source>
</evidence>
<sequence>MVNRNQSVNKQRKFYQFLVVTALLTGSLFQFLAPVLADGTTAGTSISNTATATYEDPNSPGTTINATSNTVVVSVAEVAGITVTASGVTDATSSPTNTTVQVGDLLIYTYNLTNVGNDPTKFHIPNQATTTGPGTVSGTLPNGGTVNSLQYSTDGGQTWINVPQGGVDTPSVPVSGTVLVRVPVTVQAGAQTNDVITVTLGNTPGDAQNQLRSPDGGDIFTVDNPDGSAGEVSGAPVNGTREASATEQIKVGLTVKTYALATILKIRSGYNNAGTSAITDDKLTYDLSLRVESNDPTGQGITPAALTGTSINVDGVASTHILVSDAIPAGTDLAVAPTPPPGWQAVYTTDLVTTDANTANWKTFPLKGADTLAGVTRVGFINNPATITSIAPGTTVNGFSIQLAVESTASSPLTVANIAQLFGQTPTSNFPVYDESGDQNPSNYDGSPGSMTPPTGTDTNGDGVPDTLPPANVDDGYINNPATPETGTDTGNNNSGTGTGGEANVFTVQAPVASALLNGPQNAPDATGPSGLTNDDFTNKSSLVPAGTAPGSTLDPQSVGFTNTIKNSGTDSGVLKIEPTAPTTIGDLPNNTKVTITYGSQSAVYTYNSATGVFTIAGTAITIPNVAPGASINYGVEVDLPPGTQLSTDINRGFPVPITASIDNYTTDTNADGIKDTGNDNIFDSFNITIDRVYTGFLKLLKVSRVLQGTGPVVQGNDGTFSINAKKPAPGNIIEYQIQYTNISDPQSGTGNVILNANKVVITEDGTQSPNNWALDNDTNGQIDTSNIVGSAKDSGSATIQFFSGNPATNSGIDQTGTTTNADVTKYVDTVTDTIAPGIQRTFTFQRKVN</sequence>
<evidence type="ECO:0000313" key="5">
    <source>
        <dbReference type="Proteomes" id="UP000252085"/>
    </source>
</evidence>
<evidence type="ECO:0000256" key="1">
    <source>
        <dbReference type="SAM" id="MobiDB-lite"/>
    </source>
</evidence>
<evidence type="ECO:0000256" key="2">
    <source>
        <dbReference type="SAM" id="SignalP"/>
    </source>
</evidence>
<organism evidence="4 5">
    <name type="scientific">Nostoc punctiforme NIES-2108</name>
    <dbReference type="NCBI Taxonomy" id="1356359"/>
    <lineage>
        <taxon>Bacteria</taxon>
        <taxon>Bacillati</taxon>
        <taxon>Cyanobacteriota</taxon>
        <taxon>Cyanophyceae</taxon>
        <taxon>Nostocales</taxon>
        <taxon>Nostocaceae</taxon>
        <taxon>Nostoc</taxon>
    </lineage>
</organism>
<accession>A0A367RT66</accession>
<proteinExistence type="predicted"/>
<evidence type="ECO:0000259" key="3">
    <source>
        <dbReference type="Pfam" id="PF25546"/>
    </source>
</evidence>
<keyword evidence="2" id="KW-0732">Signal</keyword>
<protein>
    <recommendedName>
        <fullName evidence="3">DUF7925 domain-containing protein</fullName>
    </recommendedName>
</protein>
<name>A0A367RT66_NOSPU</name>
<feature type="compositionally biased region" description="Low complexity" evidence="1">
    <location>
        <begin position="452"/>
        <end position="466"/>
    </location>
</feature>
<dbReference type="AlphaFoldDB" id="A0A367RT66"/>
<dbReference type="Pfam" id="PF25546">
    <property type="entry name" value="DUF7925"/>
    <property type="match status" value="1"/>
</dbReference>
<dbReference type="InterPro" id="IPR057685">
    <property type="entry name" value="DUF7925"/>
</dbReference>
<feature type="region of interest" description="Disordered" evidence="1">
    <location>
        <begin position="429"/>
        <end position="503"/>
    </location>
</feature>
<feature type="signal peptide" evidence="2">
    <location>
        <begin position="1"/>
        <end position="37"/>
    </location>
</feature>
<feature type="region of interest" description="Disordered" evidence="1">
    <location>
        <begin position="517"/>
        <end position="574"/>
    </location>
</feature>
<feature type="domain" description="DUF7925" evidence="3">
    <location>
        <begin position="260"/>
        <end position="444"/>
    </location>
</feature>
<feature type="compositionally biased region" description="Low complexity" evidence="1">
    <location>
        <begin position="486"/>
        <end position="496"/>
    </location>
</feature>
<comment type="caution">
    <text evidence="4">The sequence shown here is derived from an EMBL/GenBank/DDBJ whole genome shotgun (WGS) entry which is preliminary data.</text>
</comment>
<feature type="compositionally biased region" description="Polar residues" evidence="1">
    <location>
        <begin position="530"/>
        <end position="542"/>
    </location>
</feature>
<feature type="chain" id="PRO_5017026797" description="DUF7925 domain-containing protein" evidence="2">
    <location>
        <begin position="38"/>
        <end position="850"/>
    </location>
</feature>
<feature type="compositionally biased region" description="Polar residues" evidence="1">
    <location>
        <begin position="550"/>
        <end position="571"/>
    </location>
</feature>
<gene>
    <name evidence="4" type="ORF">A6769_07590</name>
</gene>
<dbReference type="EMBL" id="LXQE01000107">
    <property type="protein sequence ID" value="RCJ38893.1"/>
    <property type="molecule type" value="Genomic_DNA"/>
</dbReference>
<reference evidence="4 5" key="1">
    <citation type="submission" date="2016-04" db="EMBL/GenBank/DDBJ databases">
        <authorList>
            <person name="Evans L.H."/>
            <person name="Alamgir A."/>
            <person name="Owens N."/>
            <person name="Weber N.D."/>
            <person name="Virtaneva K."/>
            <person name="Barbian K."/>
            <person name="Babar A."/>
            <person name="Rosenke K."/>
        </authorList>
    </citation>
    <scope>NUCLEOTIDE SEQUENCE [LARGE SCALE GENOMIC DNA]</scope>
    <source>
        <strain evidence="4">NIES-2108</strain>
    </source>
</reference>
<dbReference type="Proteomes" id="UP000252085">
    <property type="component" value="Unassembled WGS sequence"/>
</dbReference>